<dbReference type="EMBL" id="LRVM01000009">
    <property type="protein sequence ID" value="KXL52228.1"/>
    <property type="molecule type" value="Genomic_DNA"/>
</dbReference>
<dbReference type="InterPro" id="IPR052673">
    <property type="entry name" value="Ni-siroh_cyclase_CfbD"/>
</dbReference>
<dbReference type="EC" id="1.3.7.7" evidence="2"/>
<dbReference type="OrthoDB" id="495776at2"/>
<evidence type="ECO:0000313" key="3">
    <source>
        <dbReference type="Proteomes" id="UP000070539"/>
    </source>
</evidence>
<dbReference type="RefSeq" id="WP_066089422.1">
    <property type="nucleotide sequence ID" value="NZ_LRVM01000009.1"/>
</dbReference>
<sequence length="433" mass="48305">MKSSLLRLKCLSEIKSGEGIPFLTPDVSPGTHCPMRMASVIVEDIEGLSSLLVGMPECTTHSRLFSPYPEGEKGELHWLYVLDSREVVFGCRDGVMEALKKMEKAGARSILLIATCIPDLIGEDFEGVIQEIQSELSIRVAFVMLGQFKNVSYPAGSWKTMEALVALMQRQITVSNGVNILGRSPKEEHTPLPSLFPFLERNGLKLRYLAPGASLDDFCVAPDAVLNIVVSPYTQPLAIKMQKEFGVPFISLHNCYSVEEIDKAYEEIAKQFNLSCKGVFDEERKEALVLEKQAANICHGLKYVLSLRVDLPLPLTQYFITKLGMKPLLLHMEEYYPEDKNYAKSIRKSGYDPLVCRVVNEYTALQILQELSPDLGIGYLPNTNDTFPWVTDMFDFYGQVGYGRSNAVLKRLLCAVNKSSHFSKGGTYGTSSI</sequence>
<dbReference type="STRING" id="36847.CLNEO_23930"/>
<keyword evidence="3" id="KW-1185">Reference proteome</keyword>
<feature type="domain" description="Nitrogenase/oxidoreductase component 1" evidence="1">
    <location>
        <begin position="33"/>
        <end position="413"/>
    </location>
</feature>
<dbReference type="PATRIC" id="fig|36847.3.peg.2785"/>
<name>A0A136WCI3_9FIRM</name>
<dbReference type="Gene3D" id="3.40.50.12380">
    <property type="entry name" value="Nitrogenase MoFe cofactor biosynthesis protein NifE, C-terminal"/>
    <property type="match status" value="1"/>
</dbReference>
<dbReference type="PANTHER" id="PTHR42846:SF1">
    <property type="entry name" value="NI-SIROHYDROCHLORIN A,C-DIAMIDE REDUCTIVE CYCLASE COMPLEX, COMPONENT CFBD"/>
    <property type="match status" value="1"/>
</dbReference>
<evidence type="ECO:0000259" key="1">
    <source>
        <dbReference type="Pfam" id="PF00148"/>
    </source>
</evidence>
<dbReference type="Proteomes" id="UP000070539">
    <property type="component" value="Unassembled WGS sequence"/>
</dbReference>
<dbReference type="SUPFAM" id="SSF53807">
    <property type="entry name" value="Helical backbone' metal receptor"/>
    <property type="match status" value="1"/>
</dbReference>
<comment type="caution">
    <text evidence="2">The sequence shown here is derived from an EMBL/GenBank/DDBJ whole genome shotgun (WGS) entry which is preliminary data.</text>
</comment>
<proteinExistence type="predicted"/>
<gene>
    <name evidence="2" type="primary">bchN</name>
    <name evidence="2" type="ORF">CLNEO_23930</name>
</gene>
<keyword evidence="2" id="KW-0560">Oxidoreductase</keyword>
<dbReference type="PANTHER" id="PTHR42846">
    <property type="entry name" value="NI-SIROHYDROCHLORIN A,C-DIAMIDE REDUCTIVE CYCLASE COMPLEX, COMPONENT CFBD"/>
    <property type="match status" value="1"/>
</dbReference>
<reference evidence="2 3" key="1">
    <citation type="submission" date="2016-01" db="EMBL/GenBank/DDBJ databases">
        <title>Genome sequence of Clostridium neopropionicum X4, DSM-3847.</title>
        <authorList>
            <person name="Poehlein A."/>
            <person name="Beck M.H."/>
            <person name="Bengelsdorf F.R."/>
            <person name="Daniel R."/>
            <person name="Duerre P."/>
        </authorList>
    </citation>
    <scope>NUCLEOTIDE SEQUENCE [LARGE SCALE GENOMIC DNA]</scope>
    <source>
        <strain evidence="2 3">DSM-3847</strain>
    </source>
</reference>
<dbReference type="Gene3D" id="3.40.50.1980">
    <property type="entry name" value="Nitrogenase molybdenum iron protein domain"/>
    <property type="match status" value="1"/>
</dbReference>
<evidence type="ECO:0000313" key="2">
    <source>
        <dbReference type="EMBL" id="KXL52228.1"/>
    </source>
</evidence>
<dbReference type="AlphaFoldDB" id="A0A136WCI3"/>
<protein>
    <submittedName>
        <fullName evidence="2">Light-independent protochlorophyllide reductase subunit N</fullName>
        <ecNumber evidence="2">1.3.7.7</ecNumber>
    </submittedName>
</protein>
<accession>A0A136WCI3</accession>
<dbReference type="GO" id="GO:0016491">
    <property type="term" value="F:oxidoreductase activity"/>
    <property type="evidence" value="ECO:0007669"/>
    <property type="project" value="UniProtKB-KW"/>
</dbReference>
<organism evidence="2 3">
    <name type="scientific">Anaerotignum neopropionicum</name>
    <dbReference type="NCBI Taxonomy" id="36847"/>
    <lineage>
        <taxon>Bacteria</taxon>
        <taxon>Bacillati</taxon>
        <taxon>Bacillota</taxon>
        <taxon>Clostridia</taxon>
        <taxon>Lachnospirales</taxon>
        <taxon>Anaerotignaceae</taxon>
        <taxon>Anaerotignum</taxon>
    </lineage>
</organism>
<dbReference type="Pfam" id="PF00148">
    <property type="entry name" value="Oxidored_nitro"/>
    <property type="match status" value="1"/>
</dbReference>
<dbReference type="InterPro" id="IPR000510">
    <property type="entry name" value="Nase/OxRdtase_comp1"/>
</dbReference>